<proteinExistence type="predicted"/>
<dbReference type="AlphaFoldDB" id="T0ZV68"/>
<name>T0ZV68_9ZZZZ</name>
<reference evidence="1" key="1">
    <citation type="submission" date="2013-08" db="EMBL/GenBank/DDBJ databases">
        <authorList>
            <person name="Mendez C."/>
            <person name="Richter M."/>
            <person name="Ferrer M."/>
            <person name="Sanchez J."/>
        </authorList>
    </citation>
    <scope>NUCLEOTIDE SEQUENCE</scope>
</reference>
<dbReference type="InterPro" id="IPR011486">
    <property type="entry name" value="BBP2"/>
</dbReference>
<comment type="caution">
    <text evidence="1">The sequence shown here is derived from an EMBL/GenBank/DDBJ whole genome shotgun (WGS) entry which is preliminary data.</text>
</comment>
<dbReference type="Pfam" id="PF07642">
    <property type="entry name" value="BBP2"/>
    <property type="match status" value="1"/>
</dbReference>
<protein>
    <recommendedName>
        <fullName evidence="2">Porin</fullName>
    </recommendedName>
</protein>
<gene>
    <name evidence="1" type="ORF">B1A_14022</name>
</gene>
<reference evidence="1" key="2">
    <citation type="journal article" date="2014" name="ISME J.">
        <title>Microbial stratification in low pH oxic and suboxic macroscopic growths along an acid mine drainage.</title>
        <authorList>
            <person name="Mendez-Garcia C."/>
            <person name="Mesa V."/>
            <person name="Sprenger R.R."/>
            <person name="Richter M."/>
            <person name="Diez M.S."/>
            <person name="Solano J."/>
            <person name="Bargiela R."/>
            <person name="Golyshina O.V."/>
            <person name="Manteca A."/>
            <person name="Ramos J.L."/>
            <person name="Gallego J.R."/>
            <person name="Llorente I."/>
            <person name="Martins Dos Santos V.A."/>
            <person name="Jensen O.N."/>
            <person name="Pelaez A.I."/>
            <person name="Sanchez J."/>
            <person name="Ferrer M."/>
        </authorList>
    </citation>
    <scope>NUCLEOTIDE SEQUENCE</scope>
</reference>
<sequence>MNKIILAACIAAACGSLGTGLAHAAPLPMPAMTGPLASPSPFSFNAGPLGELDITGVMSGMGVWQDNPITGDRSTHADISNGQIFIQKTHGLIQFFLQAGAYNMPALGTPFLSTGNTTSDYYGALPQAYLKIAPTNAFSVLIGKIPTLIGAEYTFTFENMNIERGLLWNQENAVTRGIQANYGAGPLSASLQWSDGFYSNRFNWISGSLSYAINSANTVSFVGMGNAGQTDYSSLATPIDQNNSDIYNLIYTYSAGPWMIQPYLQYTNVPVNRAIGVGRGTSTKGAAILASYSFNPHISLATRAEYIASTGNANNGAVNLLYGPGSKAWSITITPTYQNHGFFVRAEFSFVQATNYIQGTVWGRQGNNPTQARALIETGFLF</sequence>
<evidence type="ECO:0008006" key="2">
    <source>
        <dbReference type="Google" id="ProtNLM"/>
    </source>
</evidence>
<organism evidence="1">
    <name type="scientific">mine drainage metagenome</name>
    <dbReference type="NCBI Taxonomy" id="410659"/>
    <lineage>
        <taxon>unclassified sequences</taxon>
        <taxon>metagenomes</taxon>
        <taxon>ecological metagenomes</taxon>
    </lineage>
</organism>
<dbReference type="SUPFAM" id="SSF56935">
    <property type="entry name" value="Porins"/>
    <property type="match status" value="1"/>
</dbReference>
<accession>T0ZV68</accession>
<dbReference type="EMBL" id="AUZX01010279">
    <property type="protein sequence ID" value="EQD48507.1"/>
    <property type="molecule type" value="Genomic_DNA"/>
</dbReference>
<evidence type="ECO:0000313" key="1">
    <source>
        <dbReference type="EMBL" id="EQD48507.1"/>
    </source>
</evidence>